<evidence type="ECO:0000256" key="4">
    <source>
        <dbReference type="ARBA" id="ARBA00022989"/>
    </source>
</evidence>
<evidence type="ECO:0000313" key="11">
    <source>
        <dbReference type="EMBL" id="CAH3191717.1"/>
    </source>
</evidence>
<evidence type="ECO:0000256" key="3">
    <source>
        <dbReference type="ARBA" id="ARBA00022692"/>
    </source>
</evidence>
<dbReference type="SUPFAM" id="SSF81321">
    <property type="entry name" value="Family A G protein-coupled receptor-like"/>
    <property type="match status" value="1"/>
</dbReference>
<dbReference type="Pfam" id="PF00001">
    <property type="entry name" value="7tm_1"/>
    <property type="match status" value="1"/>
</dbReference>
<keyword evidence="7" id="KW-0675">Receptor</keyword>
<dbReference type="Gene3D" id="1.20.1070.10">
    <property type="entry name" value="Rhodopsin 7-helix transmembrane proteins"/>
    <property type="match status" value="2"/>
</dbReference>
<proteinExistence type="predicted"/>
<dbReference type="InterPro" id="IPR000276">
    <property type="entry name" value="GPCR_Rhodpsn"/>
</dbReference>
<evidence type="ECO:0000256" key="2">
    <source>
        <dbReference type="ARBA" id="ARBA00022475"/>
    </source>
</evidence>
<evidence type="ECO:0000313" key="12">
    <source>
        <dbReference type="Proteomes" id="UP001159427"/>
    </source>
</evidence>
<evidence type="ECO:0000259" key="10">
    <source>
        <dbReference type="PROSITE" id="PS50262"/>
    </source>
</evidence>
<dbReference type="EMBL" id="CALNXI010002986">
    <property type="protein sequence ID" value="CAH3191717.1"/>
    <property type="molecule type" value="Genomic_DNA"/>
</dbReference>
<comment type="subcellular location">
    <subcellularLocation>
        <location evidence="1">Cell membrane</location>
        <topology evidence="1">Multi-pass membrane protein</topology>
    </subcellularLocation>
</comment>
<gene>
    <name evidence="11" type="ORF">PEVE_00022323</name>
</gene>
<dbReference type="InterPro" id="IPR017452">
    <property type="entry name" value="GPCR_Rhodpsn_7TM"/>
</dbReference>
<evidence type="ECO:0000256" key="9">
    <source>
        <dbReference type="SAM" id="Phobius"/>
    </source>
</evidence>
<dbReference type="Proteomes" id="UP001159427">
    <property type="component" value="Unassembled WGS sequence"/>
</dbReference>
<dbReference type="PRINTS" id="PR00237">
    <property type="entry name" value="GPCRRHODOPSN"/>
</dbReference>
<protein>
    <recommendedName>
        <fullName evidence="10">G-protein coupled receptors family 1 profile domain-containing protein</fullName>
    </recommendedName>
</protein>
<organism evidence="11 12">
    <name type="scientific">Porites evermanni</name>
    <dbReference type="NCBI Taxonomy" id="104178"/>
    <lineage>
        <taxon>Eukaryota</taxon>
        <taxon>Metazoa</taxon>
        <taxon>Cnidaria</taxon>
        <taxon>Anthozoa</taxon>
        <taxon>Hexacorallia</taxon>
        <taxon>Scleractinia</taxon>
        <taxon>Fungiina</taxon>
        <taxon>Poritidae</taxon>
        <taxon>Porites</taxon>
    </lineage>
</organism>
<dbReference type="PANTHER" id="PTHR22752">
    <property type="entry name" value="G PROTEIN-COUPLED RECEPTOR"/>
    <property type="match status" value="1"/>
</dbReference>
<feature type="domain" description="G-protein coupled receptors family 1 profile" evidence="10">
    <location>
        <begin position="1"/>
        <end position="209"/>
    </location>
</feature>
<comment type="caution">
    <text evidence="11">The sequence shown here is derived from an EMBL/GenBank/DDBJ whole genome shotgun (WGS) entry which is preliminary data.</text>
</comment>
<dbReference type="PROSITE" id="PS50262">
    <property type="entry name" value="G_PROTEIN_RECEP_F1_2"/>
    <property type="match status" value="1"/>
</dbReference>
<feature type="transmembrane region" description="Helical" evidence="9">
    <location>
        <begin position="46"/>
        <end position="62"/>
    </location>
</feature>
<reference evidence="11 12" key="1">
    <citation type="submission" date="2022-05" db="EMBL/GenBank/DDBJ databases">
        <authorList>
            <consortium name="Genoscope - CEA"/>
            <person name="William W."/>
        </authorList>
    </citation>
    <scope>NUCLEOTIDE SEQUENCE [LARGE SCALE GENOMIC DNA]</scope>
</reference>
<feature type="transmembrane region" description="Helical" evidence="9">
    <location>
        <begin position="12"/>
        <end position="34"/>
    </location>
</feature>
<feature type="transmembrane region" description="Helical" evidence="9">
    <location>
        <begin position="156"/>
        <end position="177"/>
    </location>
</feature>
<keyword evidence="3 9" id="KW-0812">Transmembrane</keyword>
<keyword evidence="5" id="KW-0297">G-protein coupled receptor</keyword>
<keyword evidence="6 9" id="KW-0472">Membrane</keyword>
<evidence type="ECO:0000256" key="7">
    <source>
        <dbReference type="ARBA" id="ARBA00023170"/>
    </source>
</evidence>
<feature type="transmembrane region" description="Helical" evidence="9">
    <location>
        <begin position="189"/>
        <end position="212"/>
    </location>
</feature>
<name>A0ABN8SJ80_9CNID</name>
<feature type="transmembrane region" description="Helical" evidence="9">
    <location>
        <begin position="98"/>
        <end position="119"/>
    </location>
</feature>
<evidence type="ECO:0000256" key="5">
    <source>
        <dbReference type="ARBA" id="ARBA00023040"/>
    </source>
</evidence>
<evidence type="ECO:0000256" key="6">
    <source>
        <dbReference type="ARBA" id="ARBA00023136"/>
    </source>
</evidence>
<accession>A0ABN8SJ80</accession>
<keyword evidence="4 9" id="KW-1133">Transmembrane helix</keyword>
<dbReference type="CDD" id="cd00637">
    <property type="entry name" value="7tm_classA_rhodopsin-like"/>
    <property type="match status" value="1"/>
</dbReference>
<keyword evidence="8" id="KW-0807">Transducer</keyword>
<evidence type="ECO:0000256" key="8">
    <source>
        <dbReference type="ARBA" id="ARBA00023224"/>
    </source>
</evidence>
<evidence type="ECO:0000256" key="1">
    <source>
        <dbReference type="ARBA" id="ARBA00004651"/>
    </source>
</evidence>
<feature type="non-terminal residue" evidence="11">
    <location>
        <position position="1"/>
    </location>
</feature>
<keyword evidence="12" id="KW-1185">Reference proteome</keyword>
<sequence length="218" mass="24791">DRRTLLTVTIHTLSLSLMALLSVIGNILVCLAFHRNRRLRTVTNCYVYSLAVTDLIFACSVYPMDAIASALRRWSFGSILCQFNGFTSYLWVTVSINILAFYFDIPFVFLPTCVTFVCYGRVYKVIRRHNFLVIPFLQQANSQRAMVSKHEIQGSWILLAAVVAFCICWIPATTVVILEKLAHRGIPPFWQSIHTLSSACSSWINPIIYGAMNRAMRK</sequence>
<keyword evidence="2" id="KW-1003">Cell membrane</keyword>